<evidence type="ECO:0000256" key="2">
    <source>
        <dbReference type="SAM" id="SignalP"/>
    </source>
</evidence>
<feature type="region of interest" description="Disordered" evidence="1">
    <location>
        <begin position="282"/>
        <end position="322"/>
    </location>
</feature>
<evidence type="ECO:0000313" key="4">
    <source>
        <dbReference type="Proteomes" id="UP001365542"/>
    </source>
</evidence>
<proteinExistence type="predicted"/>
<feature type="region of interest" description="Disordered" evidence="1">
    <location>
        <begin position="37"/>
        <end position="77"/>
    </location>
</feature>
<evidence type="ECO:0000256" key="1">
    <source>
        <dbReference type="SAM" id="MobiDB-lite"/>
    </source>
</evidence>
<sequence length="322" mass="35559">MHLSIIILILFNVLTLLTNSSTAIVLSAPRTPDLDLKPKHRSDLQISKTPNPKLKSHHPLLHRADDEGDDNQGHTTHEDVEDVQCLTPDAALNLFYARVAAGQHPLLITDWVFYDQEFGRDRTLDAMQDDIDICRGCGCSGEVVDQRTGRLKLKTKRFEHDPVGCDNDIVEDCEQTFGCFCLRTIRAKGGRRPVGVASGGWSLLGEPVKLNKLRTSLTPKEDVFANINRDRPGGSGKNPVRFGNHRKKAPGTKEPYWLEGPDVDLRPTWNFILGLRTGASGGLFKRNGDDNNDKGNKRDGGDSGPENDGEEAKDSSDADKVD</sequence>
<keyword evidence="2" id="KW-0732">Signal</keyword>
<evidence type="ECO:0000313" key="3">
    <source>
        <dbReference type="EMBL" id="KAK6529053.1"/>
    </source>
</evidence>
<name>A0AAV9WYH2_9PEZI</name>
<accession>A0AAV9WYH2</accession>
<feature type="compositionally biased region" description="Basic and acidic residues" evidence="1">
    <location>
        <begin position="310"/>
        <end position="322"/>
    </location>
</feature>
<dbReference type="AlphaFoldDB" id="A0AAV9WYH2"/>
<feature type="signal peptide" evidence="2">
    <location>
        <begin position="1"/>
        <end position="23"/>
    </location>
</feature>
<protein>
    <submittedName>
        <fullName evidence="3">Uncharacterized protein</fullName>
    </submittedName>
</protein>
<keyword evidence="4" id="KW-1185">Reference proteome</keyword>
<gene>
    <name evidence="3" type="ORF">TWF694_004271</name>
</gene>
<dbReference type="Proteomes" id="UP001365542">
    <property type="component" value="Unassembled WGS sequence"/>
</dbReference>
<dbReference type="EMBL" id="JAVHJO010000014">
    <property type="protein sequence ID" value="KAK6529053.1"/>
    <property type="molecule type" value="Genomic_DNA"/>
</dbReference>
<organism evidence="3 4">
    <name type="scientific">Orbilia ellipsospora</name>
    <dbReference type="NCBI Taxonomy" id="2528407"/>
    <lineage>
        <taxon>Eukaryota</taxon>
        <taxon>Fungi</taxon>
        <taxon>Dikarya</taxon>
        <taxon>Ascomycota</taxon>
        <taxon>Pezizomycotina</taxon>
        <taxon>Orbiliomycetes</taxon>
        <taxon>Orbiliales</taxon>
        <taxon>Orbiliaceae</taxon>
        <taxon>Orbilia</taxon>
    </lineage>
</organism>
<feature type="region of interest" description="Disordered" evidence="1">
    <location>
        <begin position="225"/>
        <end position="256"/>
    </location>
</feature>
<reference evidence="3 4" key="1">
    <citation type="submission" date="2019-10" db="EMBL/GenBank/DDBJ databases">
        <authorList>
            <person name="Palmer J.M."/>
        </authorList>
    </citation>
    <scope>NUCLEOTIDE SEQUENCE [LARGE SCALE GENOMIC DNA]</scope>
    <source>
        <strain evidence="3 4">TWF694</strain>
    </source>
</reference>
<comment type="caution">
    <text evidence="3">The sequence shown here is derived from an EMBL/GenBank/DDBJ whole genome shotgun (WGS) entry which is preliminary data.</text>
</comment>
<feature type="compositionally biased region" description="Basic and acidic residues" evidence="1">
    <location>
        <begin position="286"/>
        <end position="301"/>
    </location>
</feature>
<feature type="chain" id="PRO_5043653833" evidence="2">
    <location>
        <begin position="24"/>
        <end position="322"/>
    </location>
</feature>